<dbReference type="Pfam" id="PF01477">
    <property type="entry name" value="PLAT"/>
    <property type="match status" value="6"/>
</dbReference>
<feature type="repeat" description="ARM" evidence="2">
    <location>
        <begin position="1536"/>
        <end position="1573"/>
    </location>
</feature>
<dbReference type="SUPFAM" id="SSF48371">
    <property type="entry name" value="ARM repeat"/>
    <property type="match status" value="1"/>
</dbReference>
<name>A0AAD9QV78_ACRCE</name>
<feature type="region of interest" description="Disordered" evidence="4">
    <location>
        <begin position="1462"/>
        <end position="1483"/>
    </location>
</feature>
<feature type="region of interest" description="Disordered" evidence="4">
    <location>
        <begin position="1675"/>
        <end position="1756"/>
    </location>
</feature>
<feature type="repeat" description="ARM" evidence="2">
    <location>
        <begin position="1263"/>
        <end position="1298"/>
    </location>
</feature>
<feature type="compositionally biased region" description="Polar residues" evidence="4">
    <location>
        <begin position="262"/>
        <end position="296"/>
    </location>
</feature>
<proteinExistence type="predicted"/>
<dbReference type="InterPro" id="IPR052970">
    <property type="entry name" value="Inner_ear_hair_cell_LOXHD"/>
</dbReference>
<feature type="region of interest" description="Disordered" evidence="4">
    <location>
        <begin position="52"/>
        <end position="92"/>
    </location>
</feature>
<dbReference type="PROSITE" id="PS50176">
    <property type="entry name" value="ARM_REPEAT"/>
    <property type="match status" value="2"/>
</dbReference>
<feature type="domain" description="PLAT" evidence="5">
    <location>
        <begin position="1095"/>
        <end position="1211"/>
    </location>
</feature>
<reference evidence="6" key="2">
    <citation type="journal article" date="2023" name="Science">
        <title>Genomic signatures of disease resistance in endangered staghorn corals.</title>
        <authorList>
            <person name="Vollmer S.V."/>
            <person name="Selwyn J.D."/>
            <person name="Despard B.A."/>
            <person name="Roesel C.L."/>
        </authorList>
    </citation>
    <scope>NUCLEOTIDE SEQUENCE</scope>
    <source>
        <strain evidence="6">K2</strain>
    </source>
</reference>
<protein>
    <submittedName>
        <fullName evidence="6">Catenin delta-2</fullName>
    </submittedName>
</protein>
<dbReference type="PROSITE" id="PS50095">
    <property type="entry name" value="PLAT"/>
    <property type="match status" value="6"/>
</dbReference>
<feature type="domain" description="PLAT" evidence="5">
    <location>
        <begin position="452"/>
        <end position="567"/>
    </location>
</feature>
<dbReference type="InterPro" id="IPR011989">
    <property type="entry name" value="ARM-like"/>
</dbReference>
<sequence length="1825" mass="203712">MMAYRRRELYSEDSAANLLRSVRQQEAQFEMLSRELEEERRNVAQQLEKCKYGSETASVSSMGSSTDESFVWRGNHGPGSIGDEQDFSDNESQLSGSELVDSCLKVLQERGLSDSRDEHDPFYDKGLVNGKSSLKSGPKSTALMNQDWEKDLMEAGQTVKKVVTRTEVRTLKTVDGKVVQDTYDPGNTKTTIERYTIDNRAVNGETLRTPTKQYVPGDEYRSGQRGPGSQSSVEDYRRPYSPGSQSGPGSDGRRTPIAGNPTGYSSDGYQTATGSRHSSQSGSVDSKPYHNTSQSLPRTSSSTPSGAPSSSSTLQRSSSSSGRSSTTYNLSIKVGDVKGSGTDGNVYIQLFGERGNTAKIQLRQAGDARNKFEKGRTYKFTVDTVDIGKVDRIKLSHDHTGYGSGFFVEEVEVEVPARQDRVKFPCRCWLAQDVEDGKIEREMFAITPLPNTSYTMSVKLGDVLSPDTNLYVQLLGEKGETSKIMLRPIGSSMNKFEKGRTYKFTVETVNVGKIERLRIGHDSKGGGKGIFVEEVEVAPAEGNHAIFPCYCWLAEEKGDNKMERDILPGEPRPPRPNTSYHLAVKTGDMLTSGTDANVYFQLIGSEGETEKIQLRQGGKAEKRFEKGRVDKFIVETVDVGMVQKLRIGHDNNGSTPGWYLEEVAVDVPAHGQHVIFPFVPGGVSSPTRNTTTTTTIERTMRTEGQRVPPPVAKKPEGKPQSSPTRKVITEELRYTPVPPPQKTTIEELRYTAPPPSRTVIEEEHRYTTSRKEPAPTSPQRTVVEERMIMKEGGYPVQGTLPVAPLETKQRITQEELTVESVRSQEYSRPTPKNEYLYREEMLPPPDEYHFEEKRTDMLATAPDSGDNRKIVAYQLCLKMGDVLGEGTEGNVFIQLIGDKGLTEQIQLRQAGNSKIRFEKGRTYKFTVETVDIGKIEKVSVGHDSRQSTSGWYLEEVTVDVPSLAEHIVFPSHCWLASSKGDGKIVRDFISRPCFYHLAIKTGDEKNSGTDASVWVQVYGDKGDTGQVQLKKSGMIEKLRLGHDGRGPASDWYVEEVILNSAVRGEHLIFACHAWVPDEPGVGTADKELYPKQPVADYSVRIKTGSMKNAATESNIYIQVFGDKGDTGVVEMKQICDTKDKFSRGAITKINLQTVDVGNLEKVRIGHDGRGLGTGWYLEEVVIIVHDECWIFPCNQWLADYEDDGKTERDLFAERKTYAHEPDLQDLLEYLESDDVTLIVNAANYLQHLSFSDDQVKIKVRGLGGIAILVRLLDHELEEVHRSAAACLRNLSFSKARDENKLAIAECFGIEALIRLLKRTRKDEDLKLRIIEVCLIVLITIIIVPYSGWTKTAAQSNAPIPSIKWSTVFRNASGVLRNVSSAGPEARRVMRDCDGLVDSFVWIIKAPIGKNDIDNKSVENSICILRNLSYRLENEVDRERYQDAPVTDLNAKEPEKDDAGCLAGCGTGSKKKKKRSLFKGSDEPQIRSEPVEGVELLWQPEIVKSYLSIMAEASNPETLEGSAGAIHNLTACAWREKGLPILVELLRMNYDPVVRAVSTALRNLAIDPRNKDLIGKYAVRDLVHRLPDPDNVKVEESTIGAILCAIHQVVSKSIENSRHVRNVGGVKKIIVIARSRDKYSPKIVKTANQVLITMWSLAPLRNMLKKEGWEFTKEIGDEFGHVPPTPRPYEDITIPRGRQQPLSPSSREPRLVKSDETTIPELLRYEPQESAPPPRFSDDNYETDDDVRGQRAPRDGREIMEMNNVVEYREIDQRTDLERTGSSQVLPPAYDSRQPQEEPQYAVVDKSKKKRYQLEGDGGQQADSWV</sequence>
<feature type="compositionally biased region" description="Basic and acidic residues" evidence="4">
    <location>
        <begin position="1706"/>
        <end position="1715"/>
    </location>
</feature>
<organism evidence="6 7">
    <name type="scientific">Acropora cervicornis</name>
    <name type="common">Staghorn coral</name>
    <dbReference type="NCBI Taxonomy" id="6130"/>
    <lineage>
        <taxon>Eukaryota</taxon>
        <taxon>Metazoa</taxon>
        <taxon>Cnidaria</taxon>
        <taxon>Anthozoa</taxon>
        <taxon>Hexacorallia</taxon>
        <taxon>Scleractinia</taxon>
        <taxon>Astrocoeniina</taxon>
        <taxon>Acroporidae</taxon>
        <taxon>Acropora</taxon>
    </lineage>
</organism>
<dbReference type="Gene3D" id="2.40.180.10">
    <property type="entry name" value="Catalase core domain"/>
    <property type="match status" value="5"/>
</dbReference>
<feature type="domain" description="PLAT" evidence="5">
    <location>
        <begin position="871"/>
        <end position="989"/>
    </location>
</feature>
<dbReference type="PANTHER" id="PTHR45901:SF3">
    <property type="entry name" value="LIPOXYGENASE HOMOLOGY DOMAIN-CONTAINING PROTEIN 1"/>
    <property type="match status" value="1"/>
</dbReference>
<dbReference type="EMBL" id="JARQWQ010000012">
    <property type="protein sequence ID" value="KAK2568153.1"/>
    <property type="molecule type" value="Genomic_DNA"/>
</dbReference>
<feature type="coiled-coil region" evidence="3">
    <location>
        <begin position="15"/>
        <end position="49"/>
    </location>
</feature>
<accession>A0AAD9QV78</accession>
<keyword evidence="3" id="KW-0175">Coiled coil</keyword>
<feature type="compositionally biased region" description="Low complexity" evidence="4">
    <location>
        <begin position="223"/>
        <end position="232"/>
    </location>
</feature>
<feature type="region of interest" description="Disordered" evidence="4">
    <location>
        <begin position="701"/>
        <end position="724"/>
    </location>
</feature>
<feature type="region of interest" description="Disordered" evidence="4">
    <location>
        <begin position="1772"/>
        <end position="1825"/>
    </location>
</feature>
<dbReference type="CDD" id="cd01756">
    <property type="entry name" value="PLAT_repeat"/>
    <property type="match status" value="3"/>
</dbReference>
<dbReference type="Proteomes" id="UP001249851">
    <property type="component" value="Unassembled WGS sequence"/>
</dbReference>
<keyword evidence="7" id="KW-1185">Reference proteome</keyword>
<dbReference type="InterPro" id="IPR016024">
    <property type="entry name" value="ARM-type_fold"/>
</dbReference>
<evidence type="ECO:0000313" key="6">
    <source>
        <dbReference type="EMBL" id="KAK2568153.1"/>
    </source>
</evidence>
<dbReference type="SMART" id="SM00185">
    <property type="entry name" value="ARM"/>
    <property type="match status" value="4"/>
</dbReference>
<comment type="caution">
    <text evidence="6">The sequence shown here is derived from an EMBL/GenBank/DDBJ whole genome shotgun (WGS) entry which is preliminary data.</text>
</comment>
<evidence type="ECO:0000256" key="2">
    <source>
        <dbReference type="PROSITE-ProRule" id="PRU00259"/>
    </source>
</evidence>
<feature type="compositionally biased region" description="Low complexity" evidence="4">
    <location>
        <begin position="239"/>
        <end position="248"/>
    </location>
</feature>
<evidence type="ECO:0000256" key="1">
    <source>
        <dbReference type="PROSITE-ProRule" id="PRU00152"/>
    </source>
</evidence>
<feature type="domain" description="PLAT" evidence="5">
    <location>
        <begin position="326"/>
        <end position="444"/>
    </location>
</feature>
<gene>
    <name evidence="6" type="ORF">P5673_007140</name>
</gene>
<feature type="domain" description="PLAT" evidence="5">
    <location>
        <begin position="993"/>
        <end position="1089"/>
    </location>
</feature>
<dbReference type="PANTHER" id="PTHR45901">
    <property type="entry name" value="PROTEIN CBG12474"/>
    <property type="match status" value="1"/>
</dbReference>
<dbReference type="InterPro" id="IPR036392">
    <property type="entry name" value="PLAT/LH2_dom_sf"/>
</dbReference>
<feature type="domain" description="PLAT" evidence="5">
    <location>
        <begin position="578"/>
        <end position="696"/>
    </location>
</feature>
<evidence type="ECO:0000313" key="7">
    <source>
        <dbReference type="Proteomes" id="UP001249851"/>
    </source>
</evidence>
<feature type="compositionally biased region" description="Basic and acidic residues" evidence="4">
    <location>
        <begin position="1745"/>
        <end position="1756"/>
    </location>
</feature>
<comment type="caution">
    <text evidence="1">Lacks conserved residue(s) required for the propagation of feature annotation.</text>
</comment>
<evidence type="ECO:0000256" key="4">
    <source>
        <dbReference type="SAM" id="MobiDB-lite"/>
    </source>
</evidence>
<feature type="region of interest" description="Disordered" evidence="4">
    <location>
        <begin position="201"/>
        <end position="327"/>
    </location>
</feature>
<dbReference type="Gene3D" id="1.25.10.10">
    <property type="entry name" value="Leucine-rich Repeat Variant"/>
    <property type="match status" value="1"/>
</dbReference>
<dbReference type="InterPro" id="IPR001024">
    <property type="entry name" value="PLAT/LH2_dom"/>
</dbReference>
<evidence type="ECO:0000256" key="3">
    <source>
        <dbReference type="SAM" id="Coils"/>
    </source>
</evidence>
<feature type="compositionally biased region" description="Low complexity" evidence="4">
    <location>
        <begin position="297"/>
        <end position="327"/>
    </location>
</feature>
<dbReference type="Pfam" id="PF00514">
    <property type="entry name" value="Arm"/>
    <property type="match status" value="1"/>
</dbReference>
<reference evidence="6" key="1">
    <citation type="journal article" date="2023" name="G3 (Bethesda)">
        <title>Whole genome assembly and annotation of the endangered Caribbean coral Acropora cervicornis.</title>
        <authorList>
            <person name="Selwyn J.D."/>
            <person name="Vollmer S.V."/>
        </authorList>
    </citation>
    <scope>NUCLEOTIDE SEQUENCE</scope>
    <source>
        <strain evidence="6">K2</strain>
    </source>
</reference>
<feature type="compositionally biased region" description="Polar residues" evidence="4">
    <location>
        <begin position="55"/>
        <end position="68"/>
    </location>
</feature>
<dbReference type="SUPFAM" id="SSF49723">
    <property type="entry name" value="Lipase/lipooxygenase domain (PLAT/LH2 domain)"/>
    <property type="match status" value="6"/>
</dbReference>
<dbReference type="InterPro" id="IPR000225">
    <property type="entry name" value="Armadillo"/>
</dbReference>
<dbReference type="SMART" id="SM00308">
    <property type="entry name" value="LH2"/>
    <property type="match status" value="5"/>
</dbReference>
<evidence type="ECO:0000259" key="5">
    <source>
        <dbReference type="PROSITE" id="PS50095"/>
    </source>
</evidence>
<dbReference type="Gene3D" id="2.60.60.20">
    <property type="entry name" value="PLAT/LH2 domain"/>
    <property type="match status" value="2"/>
</dbReference>